<dbReference type="KEGG" id="lao:AOX59_04630"/>
<sequence length="421" mass="48783">MDTTIMEAVNLMESKQSDKAIALLEDYLPKADDEDKFTIAELFVQWGFLAEATDILEELSQRFPKESEIKIMLSDVYIEQGNDEEAINLLNEVTEDDPDYVQALMQLADLYQAQGLFEVAEQKLLAAKQVEPNETIIDFALGELLFSTGDYQQAITYYEKILPFAKEIANVSINDRLAEAHAASGDYEIALETYQDIDSEDPDTLFKYGFTALHAGRRDIAIKAWEHVIEQDMYYHTAYYQLAKAYEDEEMINEAYDTAKQGIQVDEFNKELYFFAGSMAHQLGNDEESEHWVREAVTLDPDYKEAILFLIELFKQQEKEESIVELITEIHNMGASDPLYEWELARAYNETESYKDALKHYQEAYNSLKHDSDFLKEYGYFLTEEGRIDTAIQIFELYLQQQPLDADIDEYLQRLKETKNT</sequence>
<dbReference type="Proteomes" id="UP000050331">
    <property type="component" value="Chromosome"/>
</dbReference>
<evidence type="ECO:0000313" key="2">
    <source>
        <dbReference type="EMBL" id="ALX47954.1"/>
    </source>
</evidence>
<dbReference type="PROSITE" id="PS50005">
    <property type="entry name" value="TPR"/>
    <property type="match status" value="2"/>
</dbReference>
<dbReference type="EMBL" id="CP013862">
    <property type="protein sequence ID" value="ALX47954.1"/>
    <property type="molecule type" value="Genomic_DNA"/>
</dbReference>
<dbReference type="SMART" id="SM00028">
    <property type="entry name" value="TPR"/>
    <property type="match status" value="7"/>
</dbReference>
<dbReference type="InterPro" id="IPR011990">
    <property type="entry name" value="TPR-like_helical_dom_sf"/>
</dbReference>
<evidence type="ECO:0000313" key="3">
    <source>
        <dbReference type="Proteomes" id="UP000050331"/>
    </source>
</evidence>
<keyword evidence="1" id="KW-0802">TPR repeat</keyword>
<dbReference type="Pfam" id="PF14559">
    <property type="entry name" value="TPR_19"/>
    <property type="match status" value="1"/>
</dbReference>
<gene>
    <name evidence="2" type="ORF">AOX59_04630</name>
</gene>
<dbReference type="Gene3D" id="1.25.40.10">
    <property type="entry name" value="Tetratricopeptide repeat domain"/>
    <property type="match status" value="4"/>
</dbReference>
<keyword evidence="3" id="KW-1185">Reference proteome</keyword>
<dbReference type="PANTHER" id="PTHR12558:SF13">
    <property type="entry name" value="CELL DIVISION CYCLE PROTEIN 27 HOMOLOG"/>
    <property type="match status" value="1"/>
</dbReference>
<protein>
    <submittedName>
        <fullName evidence="2">Uncharacterized protein</fullName>
    </submittedName>
</protein>
<evidence type="ECO:0000256" key="1">
    <source>
        <dbReference type="PROSITE-ProRule" id="PRU00339"/>
    </source>
</evidence>
<dbReference type="Pfam" id="PF13181">
    <property type="entry name" value="TPR_8"/>
    <property type="match status" value="1"/>
</dbReference>
<dbReference type="PANTHER" id="PTHR12558">
    <property type="entry name" value="CELL DIVISION CYCLE 16,23,27"/>
    <property type="match status" value="1"/>
</dbReference>
<dbReference type="SUPFAM" id="SSF48452">
    <property type="entry name" value="TPR-like"/>
    <property type="match status" value="2"/>
</dbReference>
<feature type="repeat" description="TPR" evidence="1">
    <location>
        <begin position="67"/>
        <end position="100"/>
    </location>
</feature>
<name>A0A0U3W413_9BACI</name>
<reference evidence="2 3" key="1">
    <citation type="submission" date="2016-01" db="EMBL/GenBank/DDBJ databases">
        <title>Complete genome sequence of strain Lentibacillus amyloliquefaciens LAM0015T isolated from saline sediment.</title>
        <authorList>
            <person name="Wang J.-L."/>
            <person name="He M.-X."/>
        </authorList>
    </citation>
    <scope>NUCLEOTIDE SEQUENCE [LARGE SCALE GENOMIC DNA]</scope>
    <source>
        <strain evidence="2 3">LAM0015</strain>
    </source>
</reference>
<dbReference type="AlphaFoldDB" id="A0A0U3W413"/>
<dbReference type="OrthoDB" id="2080803at2"/>
<dbReference type="RefSeq" id="WP_068442521.1">
    <property type="nucleotide sequence ID" value="NZ_CP013862.1"/>
</dbReference>
<accession>A0A0U3W413</accession>
<organism evidence="2 3">
    <name type="scientific">Lentibacillus amyloliquefaciens</name>
    <dbReference type="NCBI Taxonomy" id="1472767"/>
    <lineage>
        <taxon>Bacteria</taxon>
        <taxon>Bacillati</taxon>
        <taxon>Bacillota</taxon>
        <taxon>Bacilli</taxon>
        <taxon>Bacillales</taxon>
        <taxon>Bacillaceae</taxon>
        <taxon>Lentibacillus</taxon>
    </lineage>
</organism>
<dbReference type="Pfam" id="PF13429">
    <property type="entry name" value="TPR_15"/>
    <property type="match status" value="1"/>
</dbReference>
<feature type="repeat" description="TPR" evidence="1">
    <location>
        <begin position="135"/>
        <end position="168"/>
    </location>
</feature>
<proteinExistence type="predicted"/>
<dbReference type="InterPro" id="IPR019734">
    <property type="entry name" value="TPR_rpt"/>
</dbReference>
<dbReference type="STRING" id="1472767.AOX59_04630"/>